<dbReference type="NCBIfam" id="NF000584">
    <property type="entry name" value="PRK00009.1"/>
    <property type="match status" value="1"/>
</dbReference>
<keyword evidence="12" id="KW-0670">Pyruvate</keyword>
<dbReference type="InterPro" id="IPR022805">
    <property type="entry name" value="PEP_COase_bac/pln-type"/>
</dbReference>
<name>A0A363UQR5_9GAMM</name>
<comment type="similarity">
    <text evidence="3 10">Belongs to the PEPCase type 1 family.</text>
</comment>
<evidence type="ECO:0000313" key="12">
    <source>
        <dbReference type="EMBL" id="PWN57808.1"/>
    </source>
</evidence>
<reference evidence="12 13" key="1">
    <citation type="submission" date="2018-05" db="EMBL/GenBank/DDBJ databases">
        <title>Abyssibacter profundi OUC007T gen. nov., sp. nov, a marine bacterium isolated from seawater of the Mariana Trench.</title>
        <authorList>
            <person name="Zhou S."/>
        </authorList>
    </citation>
    <scope>NUCLEOTIDE SEQUENCE [LARGE SCALE GENOMIC DNA]</scope>
    <source>
        <strain evidence="12 13">OUC007</strain>
    </source>
</reference>
<evidence type="ECO:0000256" key="9">
    <source>
        <dbReference type="ARBA" id="ARBA00048995"/>
    </source>
</evidence>
<dbReference type="EMBL" id="QEQK01000001">
    <property type="protein sequence ID" value="PWN57808.1"/>
    <property type="molecule type" value="Genomic_DNA"/>
</dbReference>
<dbReference type="Pfam" id="PF00311">
    <property type="entry name" value="PEPcase"/>
    <property type="match status" value="1"/>
</dbReference>
<keyword evidence="7 10" id="KW-0456">Lyase</keyword>
<dbReference type="InterPro" id="IPR033129">
    <property type="entry name" value="PEPCASE_His_AS"/>
</dbReference>
<keyword evidence="13" id="KW-1185">Reference proteome</keyword>
<dbReference type="Proteomes" id="UP000251800">
    <property type="component" value="Unassembled WGS sequence"/>
</dbReference>
<organism evidence="12 13">
    <name type="scientific">Abyssibacter profundi</name>
    <dbReference type="NCBI Taxonomy" id="2182787"/>
    <lineage>
        <taxon>Bacteria</taxon>
        <taxon>Pseudomonadati</taxon>
        <taxon>Pseudomonadota</taxon>
        <taxon>Gammaproteobacteria</taxon>
        <taxon>Chromatiales</taxon>
        <taxon>Oceanococcaceae</taxon>
        <taxon>Abyssibacter</taxon>
    </lineage>
</organism>
<evidence type="ECO:0000256" key="6">
    <source>
        <dbReference type="ARBA" id="ARBA00022842"/>
    </source>
</evidence>
<feature type="active site" evidence="10">
    <location>
        <position position="147"/>
    </location>
</feature>
<gene>
    <name evidence="10" type="primary">ppc</name>
    <name evidence="12" type="ORF">DEH80_01330</name>
</gene>
<dbReference type="GO" id="GO:0006107">
    <property type="term" value="P:oxaloacetate metabolic process"/>
    <property type="evidence" value="ECO:0007669"/>
    <property type="project" value="UniProtKB-UniRule"/>
</dbReference>
<dbReference type="RefSeq" id="WP_109718665.1">
    <property type="nucleotide sequence ID" value="NZ_QEQK01000001.1"/>
</dbReference>
<dbReference type="GO" id="GO:0008964">
    <property type="term" value="F:phosphoenolpyruvate carboxylase activity"/>
    <property type="evidence" value="ECO:0007669"/>
    <property type="project" value="UniProtKB-UniRule"/>
</dbReference>
<comment type="catalytic activity">
    <reaction evidence="9 10">
        <text>oxaloacetate + phosphate = phosphoenolpyruvate + hydrogencarbonate</text>
        <dbReference type="Rhea" id="RHEA:28370"/>
        <dbReference type="ChEBI" id="CHEBI:16452"/>
        <dbReference type="ChEBI" id="CHEBI:17544"/>
        <dbReference type="ChEBI" id="CHEBI:43474"/>
        <dbReference type="ChEBI" id="CHEBI:58702"/>
        <dbReference type="EC" id="4.1.1.31"/>
    </reaction>
</comment>
<comment type="cofactor">
    <cofactor evidence="1 10">
        <name>Mg(2+)</name>
        <dbReference type="ChEBI" id="CHEBI:18420"/>
    </cofactor>
</comment>
<dbReference type="OrthoDB" id="9768133at2"/>
<sequence>MNELAMDPEDFALRARVKLLGKLLGQVIARHARPGVFEVVEELRTGFIALRNGERDGLEGLDRMIRALDAETLMQVVRAFTIYFQLVNIADELYQHRARRQQVAQGGRLWVGSFDDALASAVESGLDATAMSELLGRMRYNPVFTAHPTEAKSRTVMEALRRIFVLNERLEDGESSEIVEAIGREIQTLWKTEELRGQRPTAEDEIRNTLHYFNQSIIQAVPVLCRNLERALGRSYEQRIRFPAFLRFGSWVGGDRDGNPFVTVNTSWYALRMQIREVLTYYLRQTDVLADELSHSRRWCAPTPAFEASLAEDEAEYLNRTGALPERFAQEPYRRKLYLMRERLTAMVEQVQVELENRAQRSRRASGGYASVADFIDDLRLIHQSLCSHGDDNIANRRLKDLIFAAEAFGFSLARLDLRQESPRHEEAVADLLREAGRCEDYAALDEPQRMELLTRIVENPPSPPPLEFFSESVRQVLAPIQMMAQAQNVFGEETFGAYVISMAHSASDVMEVLALGSVYGLTGWQADGAVCRMRIAPLFETIEDLAHIRPVMQALLANPVYRQMLEASGGDQEVMLGYSDSCKDGGILASSWNLYNAQREVTTLCREQGVGCLLFHGRGGTVGRGGGPTHSSILAQPPDTVNGRIKFTEQGEMIFYRYNNPETAVYELTVGVSGVIKHALYADDAPQAHLDAMARLAAEGEAWYRELTEHTEGFFDYFYDATPVAEIGSLNIGSRPSHRKKAERGKYSIRAIPWVFAWAQSRHTLPAWLGVGTALERFQAEHPDATTLLREMAEQWPYFANFLNNTQMALTKADMDIARRYAELAPDQAKAQAIFSVIEAEYRRACTEILRITGQAQLLGEDPALGRSLERRRPYLDPLNAIQTLLIERCRERPDEPVWKEALLRSINGIAAGMRNTG</sequence>
<dbReference type="HAMAP" id="MF_00595">
    <property type="entry name" value="PEPcase_type1"/>
    <property type="match status" value="1"/>
</dbReference>
<dbReference type="AlphaFoldDB" id="A0A363UQR5"/>
<dbReference type="InterPro" id="IPR015813">
    <property type="entry name" value="Pyrv/PenolPyrv_kinase-like_dom"/>
</dbReference>
<dbReference type="PANTHER" id="PTHR30523">
    <property type="entry name" value="PHOSPHOENOLPYRUVATE CARBOXYLASE"/>
    <property type="match status" value="1"/>
</dbReference>
<protein>
    <recommendedName>
        <fullName evidence="5 10">Phosphoenolpyruvate carboxylase</fullName>
        <shortName evidence="10">PEPC</shortName>
        <shortName evidence="10">PEPCase</shortName>
        <ecNumber evidence="4 10">4.1.1.31</ecNumber>
    </recommendedName>
</protein>
<dbReference type="EC" id="4.1.1.31" evidence="4 10"/>
<evidence type="ECO:0000256" key="8">
    <source>
        <dbReference type="ARBA" id="ARBA00023300"/>
    </source>
</evidence>
<keyword evidence="8 10" id="KW-0120">Carbon dioxide fixation</keyword>
<keyword evidence="6 10" id="KW-0460">Magnesium</keyword>
<proteinExistence type="inferred from homology"/>
<dbReference type="SUPFAM" id="SSF51621">
    <property type="entry name" value="Phosphoenolpyruvate/pyruvate domain"/>
    <property type="match status" value="1"/>
</dbReference>
<evidence type="ECO:0000313" key="13">
    <source>
        <dbReference type="Proteomes" id="UP000251800"/>
    </source>
</evidence>
<dbReference type="PROSITE" id="PS00393">
    <property type="entry name" value="PEPCASE_2"/>
    <property type="match status" value="1"/>
</dbReference>
<dbReference type="PRINTS" id="PR00150">
    <property type="entry name" value="PEPCARBXLASE"/>
</dbReference>
<comment type="caution">
    <text evidence="12">The sequence shown here is derived from an EMBL/GenBank/DDBJ whole genome shotgun (WGS) entry which is preliminary data.</text>
</comment>
<evidence type="ECO:0000256" key="11">
    <source>
        <dbReference type="PROSITE-ProRule" id="PRU10112"/>
    </source>
</evidence>
<evidence type="ECO:0000256" key="3">
    <source>
        <dbReference type="ARBA" id="ARBA00008346"/>
    </source>
</evidence>
<dbReference type="PANTHER" id="PTHR30523:SF46">
    <property type="entry name" value="PHOSPHOENOLPYRUVATE CARBOXYLASE"/>
    <property type="match status" value="1"/>
</dbReference>
<evidence type="ECO:0000256" key="5">
    <source>
        <dbReference type="ARBA" id="ARBA00022419"/>
    </source>
</evidence>
<comment type="subunit">
    <text evidence="10">Homotetramer.</text>
</comment>
<feature type="active site" evidence="10 11">
    <location>
        <position position="584"/>
    </location>
</feature>
<evidence type="ECO:0000256" key="10">
    <source>
        <dbReference type="HAMAP-Rule" id="MF_00595"/>
    </source>
</evidence>
<dbReference type="InterPro" id="IPR021135">
    <property type="entry name" value="PEP_COase"/>
</dbReference>
<comment type="function">
    <text evidence="2 10">Forms oxaloacetate, a four-carbon dicarboxylic acid source for the tricarboxylic acid cycle.</text>
</comment>
<dbReference type="GO" id="GO:0005829">
    <property type="term" value="C:cytosol"/>
    <property type="evidence" value="ECO:0007669"/>
    <property type="project" value="TreeGrafter"/>
</dbReference>
<dbReference type="GO" id="GO:0000287">
    <property type="term" value="F:magnesium ion binding"/>
    <property type="evidence" value="ECO:0007669"/>
    <property type="project" value="UniProtKB-UniRule"/>
</dbReference>
<dbReference type="Gene3D" id="1.20.1440.90">
    <property type="entry name" value="Phosphoenolpyruvate/pyruvate domain"/>
    <property type="match status" value="1"/>
</dbReference>
<evidence type="ECO:0000256" key="4">
    <source>
        <dbReference type="ARBA" id="ARBA00012305"/>
    </source>
</evidence>
<evidence type="ECO:0000256" key="2">
    <source>
        <dbReference type="ARBA" id="ARBA00003670"/>
    </source>
</evidence>
<evidence type="ECO:0000256" key="1">
    <source>
        <dbReference type="ARBA" id="ARBA00001946"/>
    </source>
</evidence>
<accession>A0A363UQR5</accession>
<dbReference type="GO" id="GO:0006099">
    <property type="term" value="P:tricarboxylic acid cycle"/>
    <property type="evidence" value="ECO:0007669"/>
    <property type="project" value="InterPro"/>
</dbReference>
<evidence type="ECO:0000256" key="7">
    <source>
        <dbReference type="ARBA" id="ARBA00023239"/>
    </source>
</evidence>
<dbReference type="GO" id="GO:0015977">
    <property type="term" value="P:carbon fixation"/>
    <property type="evidence" value="ECO:0007669"/>
    <property type="project" value="UniProtKB-UniRule"/>
</dbReference>